<dbReference type="PROSITE" id="PS50294">
    <property type="entry name" value="WD_REPEATS_REGION"/>
    <property type="match status" value="3"/>
</dbReference>
<dbReference type="InterPro" id="IPR036322">
    <property type="entry name" value="WD40_repeat_dom_sf"/>
</dbReference>
<keyword evidence="3" id="KW-0677">Repeat</keyword>
<dbReference type="EMBL" id="LIAE01008866">
    <property type="protein sequence ID" value="PAV72018.1"/>
    <property type="molecule type" value="Genomic_DNA"/>
</dbReference>
<evidence type="ECO:0000259" key="7">
    <source>
        <dbReference type="Pfam" id="PF12265"/>
    </source>
</evidence>
<gene>
    <name evidence="8" type="ORF">WR25_22457</name>
</gene>
<evidence type="ECO:0000256" key="3">
    <source>
        <dbReference type="ARBA" id="ARBA00022737"/>
    </source>
</evidence>
<dbReference type="GO" id="GO:0042254">
    <property type="term" value="P:ribosome biogenesis"/>
    <property type="evidence" value="ECO:0007669"/>
    <property type="project" value="TreeGrafter"/>
</dbReference>
<reference evidence="8 9" key="1">
    <citation type="journal article" date="2017" name="Curr. Biol.">
        <title>Genome architecture and evolution of a unichromosomal asexual nematode.</title>
        <authorList>
            <person name="Fradin H."/>
            <person name="Zegar C."/>
            <person name="Gutwein M."/>
            <person name="Lucas J."/>
            <person name="Kovtun M."/>
            <person name="Corcoran D."/>
            <person name="Baugh L.R."/>
            <person name="Kiontke K."/>
            <person name="Gunsalus K."/>
            <person name="Fitch D.H."/>
            <person name="Piano F."/>
        </authorList>
    </citation>
    <scope>NUCLEOTIDE SEQUENCE [LARGE SCALE GENOMIC DNA]</scope>
    <source>
        <strain evidence="8">PF1309</strain>
    </source>
</reference>
<feature type="repeat" description="WD" evidence="5">
    <location>
        <begin position="263"/>
        <end position="298"/>
    </location>
</feature>
<dbReference type="SUPFAM" id="SSF50978">
    <property type="entry name" value="WD40 repeat-like"/>
    <property type="match status" value="1"/>
</dbReference>
<feature type="region of interest" description="Disordered" evidence="6">
    <location>
        <begin position="122"/>
        <end position="148"/>
    </location>
</feature>
<comment type="caution">
    <text evidence="8">The sequence shown here is derived from an EMBL/GenBank/DDBJ whole genome shotgun (WGS) entry which is preliminary data.</text>
</comment>
<dbReference type="InterPro" id="IPR022052">
    <property type="entry name" value="Histone-bd_RBBP4-like_N"/>
</dbReference>
<comment type="subcellular location">
    <subcellularLocation>
        <location evidence="1">Nucleus</location>
    </subcellularLocation>
</comment>
<dbReference type="PROSITE" id="PS00678">
    <property type="entry name" value="WD_REPEATS_1"/>
    <property type="match status" value="1"/>
</dbReference>
<dbReference type="OrthoDB" id="2161379at2759"/>
<name>A0A2A2KDS9_9BILA</name>
<dbReference type="AlphaFoldDB" id="A0A2A2KDS9"/>
<feature type="repeat" description="WD" evidence="5">
    <location>
        <begin position="355"/>
        <end position="389"/>
    </location>
</feature>
<evidence type="ECO:0000256" key="5">
    <source>
        <dbReference type="PROSITE-ProRule" id="PRU00221"/>
    </source>
</evidence>
<feature type="repeat" description="WD" evidence="5">
    <location>
        <begin position="310"/>
        <end position="345"/>
    </location>
</feature>
<evidence type="ECO:0000256" key="4">
    <source>
        <dbReference type="ARBA" id="ARBA00023242"/>
    </source>
</evidence>
<dbReference type="InterPro" id="IPR051972">
    <property type="entry name" value="Glutamate-rich_WD_repeat"/>
</dbReference>
<evidence type="ECO:0000256" key="6">
    <source>
        <dbReference type="SAM" id="MobiDB-lite"/>
    </source>
</evidence>
<dbReference type="STRING" id="2018661.A0A2A2KDS9"/>
<dbReference type="Proteomes" id="UP000218231">
    <property type="component" value="Unassembled WGS sequence"/>
</dbReference>
<keyword evidence="9" id="KW-1185">Reference proteome</keyword>
<protein>
    <recommendedName>
        <fullName evidence="7">Histone-binding protein RBBP4-like N-terminal domain-containing protein</fullName>
    </recommendedName>
</protein>
<organism evidence="8 9">
    <name type="scientific">Diploscapter pachys</name>
    <dbReference type="NCBI Taxonomy" id="2018661"/>
    <lineage>
        <taxon>Eukaryota</taxon>
        <taxon>Metazoa</taxon>
        <taxon>Ecdysozoa</taxon>
        <taxon>Nematoda</taxon>
        <taxon>Chromadorea</taxon>
        <taxon>Rhabditida</taxon>
        <taxon>Rhabditina</taxon>
        <taxon>Rhabditomorpha</taxon>
        <taxon>Rhabditoidea</taxon>
        <taxon>Rhabditidae</taxon>
        <taxon>Diploscapter</taxon>
    </lineage>
</organism>
<feature type="compositionally biased region" description="Acidic residues" evidence="6">
    <location>
        <begin position="128"/>
        <end position="140"/>
    </location>
</feature>
<evidence type="ECO:0000256" key="1">
    <source>
        <dbReference type="ARBA" id="ARBA00004123"/>
    </source>
</evidence>
<dbReference type="PANTHER" id="PTHR45903">
    <property type="entry name" value="GLUTAMATE-RICH WD REPEAT-CONTAINING PROTEIN 1"/>
    <property type="match status" value="1"/>
</dbReference>
<feature type="domain" description="Histone-binding protein RBBP4-like N-terminal" evidence="7">
    <location>
        <begin position="52"/>
        <end position="117"/>
    </location>
</feature>
<keyword evidence="2 5" id="KW-0853">WD repeat</keyword>
<dbReference type="Gene3D" id="2.130.10.10">
    <property type="entry name" value="YVTN repeat-like/Quinoprotein amine dehydrogenase"/>
    <property type="match status" value="1"/>
</dbReference>
<dbReference type="PROSITE" id="PS50082">
    <property type="entry name" value="WD_REPEATS_2"/>
    <property type="match status" value="3"/>
</dbReference>
<sequence length="597" mass="66492">MTMEKDDQIDDVEMGSEDDDIEDEGSEEGDDAAKERKAFIPGVTGELKDGDELEFDPSAYHMLHSFTTDWPCLSFDVVPDGLGENRSGYPAECYLASGTQADKAKNNELYVMGLKNMWNFKQKKDNDESSDDSSDDEDEGPAEKKPVMHSVAIRHYGGVNRIRSQRLGDSTVCSVWNDLGKVQIWNLTNALNQANQMTGPSQTVKAEKYEVPLFTYEGSKQEGFAMAWSPTATGDLATGDRMKNIYVWHMQEGGQWAIDRKPLTGHQAQIEDLAWSPNEAGLLASVASDKSLRMWDTRVPPAQACVAHVENAHDSDVNVLSWNAHDSLILTGGDDGQLKIWSLKTITSKQPVARFKYHKKPITSVEWHPTETTTFMASSEDNQTTIWDIAMEADGGDEQSIEGVPPQLLFIHMGQKEVKELHWHRQIPGLCLNTAVDGFNVFRPINMTGRGENWSGGSRGRSGTFGVGQRQGKLTTDRGVDHIASSKGTERDFRHVSSIHHTELFIRFIGSNVTDDKVEIWICRLAAIEATDCGETDTTERDLLPTVDQNLERLSFFQMEYLLSNLSMDCSSMSTVSALVMQPLQARQSFKEIFTAG</sequence>
<dbReference type="InterPro" id="IPR001680">
    <property type="entry name" value="WD40_rpt"/>
</dbReference>
<evidence type="ECO:0000313" key="8">
    <source>
        <dbReference type="EMBL" id="PAV72018.1"/>
    </source>
</evidence>
<dbReference type="GO" id="GO:0005730">
    <property type="term" value="C:nucleolus"/>
    <property type="evidence" value="ECO:0007669"/>
    <property type="project" value="TreeGrafter"/>
</dbReference>
<dbReference type="PANTHER" id="PTHR45903:SF1">
    <property type="entry name" value="GLUTAMATE-RICH WD REPEAT-CONTAINING PROTEIN 1"/>
    <property type="match status" value="1"/>
</dbReference>
<feature type="region of interest" description="Disordered" evidence="6">
    <location>
        <begin position="452"/>
        <end position="472"/>
    </location>
</feature>
<dbReference type="SMART" id="SM00320">
    <property type="entry name" value="WD40"/>
    <property type="match status" value="4"/>
</dbReference>
<dbReference type="Pfam" id="PF00400">
    <property type="entry name" value="WD40"/>
    <property type="match status" value="3"/>
</dbReference>
<dbReference type="Pfam" id="PF12265">
    <property type="entry name" value="CAF1C_H4-bd"/>
    <property type="match status" value="1"/>
</dbReference>
<evidence type="ECO:0000313" key="9">
    <source>
        <dbReference type="Proteomes" id="UP000218231"/>
    </source>
</evidence>
<dbReference type="InterPro" id="IPR019775">
    <property type="entry name" value="WD40_repeat_CS"/>
</dbReference>
<dbReference type="InterPro" id="IPR015943">
    <property type="entry name" value="WD40/YVTN_repeat-like_dom_sf"/>
</dbReference>
<keyword evidence="4" id="KW-0539">Nucleus</keyword>
<feature type="region of interest" description="Disordered" evidence="6">
    <location>
        <begin position="1"/>
        <end position="50"/>
    </location>
</feature>
<evidence type="ECO:0000256" key="2">
    <source>
        <dbReference type="ARBA" id="ARBA00022574"/>
    </source>
</evidence>
<feature type="compositionally biased region" description="Acidic residues" evidence="6">
    <location>
        <begin position="7"/>
        <end position="30"/>
    </location>
</feature>
<feature type="compositionally biased region" description="Gly residues" evidence="6">
    <location>
        <begin position="457"/>
        <end position="466"/>
    </location>
</feature>
<proteinExistence type="predicted"/>
<accession>A0A2A2KDS9</accession>